<dbReference type="Proteomes" id="UP000192582">
    <property type="component" value="Unassembled WGS sequence"/>
</dbReference>
<feature type="compositionally biased region" description="Low complexity" evidence="1">
    <location>
        <begin position="59"/>
        <end position="70"/>
    </location>
</feature>
<feature type="region of interest" description="Disordered" evidence="1">
    <location>
        <begin position="59"/>
        <end position="80"/>
    </location>
</feature>
<evidence type="ECO:0000313" key="2">
    <source>
        <dbReference type="EMBL" id="SMB89711.1"/>
    </source>
</evidence>
<dbReference type="RefSeq" id="WP_084048173.1">
    <property type="nucleotide sequence ID" value="NZ_FWWU01000009.1"/>
</dbReference>
<dbReference type="EMBL" id="FWWU01000009">
    <property type="protein sequence ID" value="SMB89711.1"/>
    <property type="molecule type" value="Genomic_DNA"/>
</dbReference>
<sequence>MAEVPRLPVPPEDFALPCGEGLRADLEWLGPLLPGGRPTPLALWERLLAHHVLFRRPPVAGGRPPATGGPSSCATPARTGQRSELSPDVLGFYFFRLVLGDLAVDVTMLLRGNTRPEEDEANLRVLERFVLPALQNVEAELQTVGASLR</sequence>
<reference evidence="2 3" key="1">
    <citation type="submission" date="2017-04" db="EMBL/GenBank/DDBJ databases">
        <authorList>
            <person name="Afonso C.L."/>
            <person name="Miller P.J."/>
            <person name="Scott M.A."/>
            <person name="Spackman E."/>
            <person name="Goraichik I."/>
            <person name="Dimitrov K.M."/>
            <person name="Suarez D.L."/>
            <person name="Swayne D.E."/>
        </authorList>
    </citation>
    <scope>NUCLEOTIDE SEQUENCE [LARGE SCALE GENOMIC DNA]</scope>
    <source>
        <strain evidence="2 3">KR-140</strain>
    </source>
</reference>
<evidence type="ECO:0000256" key="1">
    <source>
        <dbReference type="SAM" id="MobiDB-lite"/>
    </source>
</evidence>
<name>A0A1W1V9J5_9DEIO</name>
<dbReference type="STRING" id="695939.SAMN00790413_00521"/>
<organism evidence="2 3">
    <name type="scientific">Deinococcus hopiensis KR-140</name>
    <dbReference type="NCBI Taxonomy" id="695939"/>
    <lineage>
        <taxon>Bacteria</taxon>
        <taxon>Thermotogati</taxon>
        <taxon>Deinococcota</taxon>
        <taxon>Deinococci</taxon>
        <taxon>Deinococcales</taxon>
        <taxon>Deinococcaceae</taxon>
        <taxon>Deinococcus</taxon>
    </lineage>
</organism>
<evidence type="ECO:0000313" key="3">
    <source>
        <dbReference type="Proteomes" id="UP000192582"/>
    </source>
</evidence>
<proteinExistence type="predicted"/>
<dbReference type="OrthoDB" id="1645186at2"/>
<accession>A0A1W1V9J5</accession>
<protein>
    <submittedName>
        <fullName evidence="2">Uncharacterized protein</fullName>
    </submittedName>
</protein>
<gene>
    <name evidence="2" type="ORF">SAMN00790413_00521</name>
</gene>
<keyword evidence="3" id="KW-1185">Reference proteome</keyword>
<dbReference type="AlphaFoldDB" id="A0A1W1V9J5"/>